<reference evidence="7" key="1">
    <citation type="submission" date="2015-09" db="EMBL/GenBank/DDBJ databases">
        <title>De novo assembly of Pectinophora gossypiella (Pink Bollworm) gut transcriptome.</title>
        <authorList>
            <person name="Tassone E.E."/>
        </authorList>
    </citation>
    <scope>NUCLEOTIDE SEQUENCE</scope>
</reference>
<dbReference type="PANTHER" id="PTHR24379">
    <property type="entry name" value="KRAB AND ZINC FINGER DOMAIN-CONTAINING"/>
    <property type="match status" value="1"/>
</dbReference>
<feature type="domain" description="C2H2-type" evidence="6">
    <location>
        <begin position="247"/>
        <end position="275"/>
    </location>
</feature>
<feature type="domain" description="C2H2-type" evidence="6">
    <location>
        <begin position="303"/>
        <end position="330"/>
    </location>
</feature>
<dbReference type="EMBL" id="GDQN01003902">
    <property type="protein sequence ID" value="JAT87152.1"/>
    <property type="molecule type" value="Transcribed_RNA"/>
</dbReference>
<dbReference type="InterPro" id="IPR041661">
    <property type="entry name" value="ZN622/Rei1/Reh1_Znf-C2H2"/>
</dbReference>
<dbReference type="PROSITE" id="PS50157">
    <property type="entry name" value="ZINC_FINGER_C2H2_2"/>
    <property type="match status" value="6"/>
</dbReference>
<organism evidence="7">
    <name type="scientific">Pectinophora gossypiella</name>
    <name type="common">Cotton pink bollworm</name>
    <name type="synonym">Depressaria gossypiella</name>
    <dbReference type="NCBI Taxonomy" id="13191"/>
    <lineage>
        <taxon>Eukaryota</taxon>
        <taxon>Metazoa</taxon>
        <taxon>Ecdysozoa</taxon>
        <taxon>Arthropoda</taxon>
        <taxon>Hexapoda</taxon>
        <taxon>Insecta</taxon>
        <taxon>Pterygota</taxon>
        <taxon>Neoptera</taxon>
        <taxon>Endopterygota</taxon>
        <taxon>Lepidoptera</taxon>
        <taxon>Glossata</taxon>
        <taxon>Ditrysia</taxon>
        <taxon>Gelechioidea</taxon>
        <taxon>Gelechiidae</taxon>
        <taxon>Apatetrinae</taxon>
        <taxon>Pectinophora</taxon>
    </lineage>
</organism>
<keyword evidence="1" id="KW-0479">Metal-binding</keyword>
<dbReference type="PROSITE" id="PS00028">
    <property type="entry name" value="ZINC_FINGER_C2H2_1"/>
    <property type="match status" value="7"/>
</dbReference>
<proteinExistence type="predicted"/>
<evidence type="ECO:0000313" key="7">
    <source>
        <dbReference type="EMBL" id="JAT87152.1"/>
    </source>
</evidence>
<dbReference type="FunFam" id="3.30.160.60:FF:000624">
    <property type="entry name" value="zinc finger protein 697"/>
    <property type="match status" value="1"/>
</dbReference>
<evidence type="ECO:0000256" key="2">
    <source>
        <dbReference type="ARBA" id="ARBA00022737"/>
    </source>
</evidence>
<feature type="domain" description="C2H2-type" evidence="6">
    <location>
        <begin position="217"/>
        <end position="245"/>
    </location>
</feature>
<dbReference type="Pfam" id="PF00096">
    <property type="entry name" value="zf-C2H2"/>
    <property type="match status" value="3"/>
</dbReference>
<feature type="domain" description="C2H2-type" evidence="6">
    <location>
        <begin position="275"/>
        <end position="302"/>
    </location>
</feature>
<accession>A0A1E1WJI5</accession>
<protein>
    <recommendedName>
        <fullName evidence="6">C2H2-type domain-containing protein</fullName>
    </recommendedName>
</protein>
<name>A0A1E1WJI5_PECGO</name>
<dbReference type="Pfam" id="PF13894">
    <property type="entry name" value="zf-C2H2_4"/>
    <property type="match status" value="2"/>
</dbReference>
<gene>
    <name evidence="7" type="ORF">g.10613</name>
</gene>
<dbReference type="OrthoDB" id="3069995at2759"/>
<dbReference type="SUPFAM" id="SSF57667">
    <property type="entry name" value="beta-beta-alpha zinc fingers"/>
    <property type="match status" value="3"/>
</dbReference>
<dbReference type="GO" id="GO:0008270">
    <property type="term" value="F:zinc ion binding"/>
    <property type="evidence" value="ECO:0007669"/>
    <property type="project" value="UniProtKB-KW"/>
</dbReference>
<sequence>MTYGLSFVLENYEMRMARRNAQLILEHATAYPFRLPEGFAVCVYCNDRFEDPSVFRKHMDDEHTTFKIYIAFAHIHEGYIKADVTDLRCRLCQERSKSLEEIAQHLNSVHDQKINFEFDLGIQPYTIERDKWVCAMCDTKFNNLRSLSRHTAKHFVKFTCDSCGKSYSTSAGLNHHIMFSHISDGDDKRFCRKCRTPCSSSEELRKHMESSKKCCQHVCNTCGERFATWTLKQTHLTESHSAPKKKYPCPECGQVFENAEAGRVHFKISHTNDHFQCSCCGRKFVTEYKLKRHMVSHTGEKEFECSVCFKAFPRKSTLDQHMWIHRAVKKWKCVACDKQFNQKVSWKTHMKAHHPEIDL</sequence>
<feature type="domain" description="C2H2-type" evidence="6">
    <location>
        <begin position="331"/>
        <end position="358"/>
    </location>
</feature>
<dbReference type="InterPro" id="IPR036236">
    <property type="entry name" value="Znf_C2H2_sf"/>
</dbReference>
<dbReference type="PANTHER" id="PTHR24379:SF121">
    <property type="entry name" value="C2H2-TYPE DOMAIN-CONTAINING PROTEIN"/>
    <property type="match status" value="1"/>
</dbReference>
<keyword evidence="4" id="KW-0862">Zinc</keyword>
<dbReference type="Gene3D" id="3.30.160.60">
    <property type="entry name" value="Classic Zinc Finger"/>
    <property type="match status" value="5"/>
</dbReference>
<dbReference type="SMART" id="SM00355">
    <property type="entry name" value="ZnF_C2H2"/>
    <property type="match status" value="10"/>
</dbReference>
<evidence type="ECO:0000256" key="4">
    <source>
        <dbReference type="ARBA" id="ARBA00022833"/>
    </source>
</evidence>
<evidence type="ECO:0000256" key="3">
    <source>
        <dbReference type="ARBA" id="ARBA00022771"/>
    </source>
</evidence>
<evidence type="ECO:0000259" key="6">
    <source>
        <dbReference type="PROSITE" id="PS50157"/>
    </source>
</evidence>
<dbReference type="AlphaFoldDB" id="A0A1E1WJI5"/>
<feature type="domain" description="C2H2-type" evidence="6">
    <location>
        <begin position="158"/>
        <end position="186"/>
    </location>
</feature>
<evidence type="ECO:0000256" key="5">
    <source>
        <dbReference type="PROSITE-ProRule" id="PRU00042"/>
    </source>
</evidence>
<dbReference type="InterPro" id="IPR013087">
    <property type="entry name" value="Znf_C2H2_type"/>
</dbReference>
<keyword evidence="3 5" id="KW-0863">Zinc-finger</keyword>
<evidence type="ECO:0000256" key="1">
    <source>
        <dbReference type="ARBA" id="ARBA00022723"/>
    </source>
</evidence>
<dbReference type="Pfam" id="PF12756">
    <property type="entry name" value="zf-C2H2_2"/>
    <property type="match status" value="1"/>
</dbReference>
<keyword evidence="2" id="KW-0677">Repeat</keyword>